<dbReference type="PANTHER" id="PTHR38811">
    <property type="match status" value="1"/>
</dbReference>
<dbReference type="EMBL" id="CP054492">
    <property type="protein sequence ID" value="QOY52183.1"/>
    <property type="molecule type" value="Genomic_DNA"/>
</dbReference>
<dbReference type="KEGG" id="sbal:HUE88_00345"/>
<evidence type="ECO:0000313" key="2">
    <source>
        <dbReference type="Proteomes" id="UP000593994"/>
    </source>
</evidence>
<dbReference type="GO" id="GO:0008939">
    <property type="term" value="F:nicotinate-nucleotide-dimethylbenzimidazole phosphoribosyltransferase activity"/>
    <property type="evidence" value="ECO:0007669"/>
    <property type="project" value="InterPro"/>
</dbReference>
<keyword evidence="1" id="KW-0328">Glycosyltransferase</keyword>
<dbReference type="Gene3D" id="3.40.50.10210">
    <property type="match status" value="1"/>
</dbReference>
<protein>
    <submittedName>
        <fullName evidence="1">Nicotinate-nucleotide--dimethylbenzimidazole phosphoribosyltransferase</fullName>
    </submittedName>
</protein>
<accession>A0A7S7RN91</accession>
<reference evidence="1 2" key="1">
    <citation type="submission" date="2020-05" db="EMBL/GenBank/DDBJ databases">
        <title>Sulfurimonas marisnigri, sp. nov., and Sulfurimonas baltica, sp. nov., manganese oxide reducing chemolithoautotrophs of the class Epsilonproteobacteria isolated from the pelagic redoxclines of the Black and Baltic Seas and emended description of the genus Sulfurimonas.</title>
        <authorList>
            <person name="Henkel J.V."/>
            <person name="Laudan C."/>
            <person name="Werner J."/>
            <person name="Neu T."/>
            <person name="Plewe S."/>
            <person name="Sproer C."/>
            <person name="Bunk B."/>
            <person name="Schulz-Vogt H.N."/>
        </authorList>
    </citation>
    <scope>NUCLEOTIDE SEQUENCE [LARGE SCALE GENOMIC DNA]</scope>
    <source>
        <strain evidence="1 2">GD2</strain>
    </source>
</reference>
<dbReference type="InterPro" id="IPR002805">
    <property type="entry name" value="Nict_dMeBzImd_PRibTrfase_arc"/>
</dbReference>
<dbReference type="PANTHER" id="PTHR38811:SF1">
    <property type="entry name" value="UPF0284 PROTEIN SLL1500"/>
    <property type="match status" value="1"/>
</dbReference>
<dbReference type="Proteomes" id="UP000593994">
    <property type="component" value="Chromosome"/>
</dbReference>
<dbReference type="SUPFAM" id="SSF52733">
    <property type="entry name" value="Nicotinate mononucleotide:5,6-dimethylbenzimidazole phosphoribosyltransferase (CobT)"/>
    <property type="match status" value="1"/>
</dbReference>
<name>A0A7S7RN91_9BACT</name>
<dbReference type="RefSeq" id="WP_194369975.1">
    <property type="nucleotide sequence ID" value="NZ_CP054492.1"/>
</dbReference>
<keyword evidence="2" id="KW-1185">Reference proteome</keyword>
<evidence type="ECO:0000313" key="1">
    <source>
        <dbReference type="EMBL" id="QOY52183.1"/>
    </source>
</evidence>
<keyword evidence="1" id="KW-0808">Transferase</keyword>
<dbReference type="InterPro" id="IPR036087">
    <property type="entry name" value="Nict_dMeBzImd_PRibTrfase_sf"/>
</dbReference>
<dbReference type="AlphaFoldDB" id="A0A7S7RN91"/>
<gene>
    <name evidence="1" type="ORF">HUE88_00345</name>
</gene>
<organism evidence="1 2">
    <name type="scientific">Candidatus Sulfurimonas baltica</name>
    <dbReference type="NCBI Taxonomy" id="2740404"/>
    <lineage>
        <taxon>Bacteria</taxon>
        <taxon>Pseudomonadati</taxon>
        <taxon>Campylobacterota</taxon>
        <taxon>Epsilonproteobacteria</taxon>
        <taxon>Campylobacterales</taxon>
        <taxon>Sulfurimonadaceae</taxon>
        <taxon>Sulfurimonas</taxon>
    </lineage>
</organism>
<sequence length="351" mass="37836">MKTYNIFTNEEDSLPVGKADFLLAASVTRTCEIEGITQAGIPGMIPLTPTLDAEFITNQKVFSLGELAETPTGVPTPAIITRAVHNLTPFSSIEILNLGLHISPQNTTCQSFGISPSDSIATGANIDARDVFHKGMKAGKSYELKGSYLILAESTPSGTTTAAATALALGYECKNDFSSSFLDVPDSIKNGTIQKALSLINEDMDKFEKLSHVSDNMLIFCAGFLLEASRRFHIVLAGGTQMAACLLVADALREDVFMRLKSDNITLATTSWVANDEHSDIAHILSLLSYKPHAVYTSFSFEQASIPVLKKYDEGEAKEGVGAGAALGYAYANKITNKELLEAVEYILYIQ</sequence>
<dbReference type="NCBIfam" id="NF003372">
    <property type="entry name" value="PRK04447.1-5"/>
    <property type="match status" value="1"/>
</dbReference>
<proteinExistence type="predicted"/>